<evidence type="ECO:0000313" key="2">
    <source>
        <dbReference type="EMBL" id="MFC3754499.1"/>
    </source>
</evidence>
<dbReference type="Proteomes" id="UP001595735">
    <property type="component" value="Unassembled WGS sequence"/>
</dbReference>
<keyword evidence="3" id="KW-1185">Reference proteome</keyword>
<reference evidence="3" key="1">
    <citation type="journal article" date="2019" name="Int. J. Syst. Evol. Microbiol.">
        <title>The Global Catalogue of Microorganisms (GCM) 10K type strain sequencing project: providing services to taxonomists for standard genome sequencing and annotation.</title>
        <authorList>
            <consortium name="The Broad Institute Genomics Platform"/>
            <consortium name="The Broad Institute Genome Sequencing Center for Infectious Disease"/>
            <person name="Wu L."/>
            <person name="Ma J."/>
        </authorList>
    </citation>
    <scope>NUCLEOTIDE SEQUENCE [LARGE SCALE GENOMIC DNA]</scope>
    <source>
        <strain evidence="3">CECT 7798</strain>
    </source>
</reference>
<comment type="caution">
    <text evidence="2">The sequence shown here is derived from an EMBL/GenBank/DDBJ whole genome shotgun (WGS) entry which is preliminary data.</text>
</comment>
<feature type="signal peptide" evidence="1">
    <location>
        <begin position="1"/>
        <end position="20"/>
    </location>
</feature>
<evidence type="ECO:0000256" key="1">
    <source>
        <dbReference type="SAM" id="SignalP"/>
    </source>
</evidence>
<name>A0ABV7XQU1_9FLAO</name>
<dbReference type="RefSeq" id="WP_290301725.1">
    <property type="nucleotide sequence ID" value="NZ_JAUFQR010000003.1"/>
</dbReference>
<dbReference type="EMBL" id="JBHRYO010000001">
    <property type="protein sequence ID" value="MFC3754499.1"/>
    <property type="molecule type" value="Genomic_DNA"/>
</dbReference>
<feature type="chain" id="PRO_5046595158" evidence="1">
    <location>
        <begin position="21"/>
        <end position="185"/>
    </location>
</feature>
<protein>
    <submittedName>
        <fullName evidence="2">Uncharacterized protein</fullName>
    </submittedName>
</protein>
<gene>
    <name evidence="2" type="ORF">ACFONJ_00760</name>
</gene>
<organism evidence="2 3">
    <name type="scientific">Chryseobacterium tructae</name>
    <dbReference type="NCBI Taxonomy" id="1037380"/>
    <lineage>
        <taxon>Bacteria</taxon>
        <taxon>Pseudomonadati</taxon>
        <taxon>Bacteroidota</taxon>
        <taxon>Flavobacteriia</taxon>
        <taxon>Flavobacteriales</taxon>
        <taxon>Weeksellaceae</taxon>
        <taxon>Chryseobacterium group</taxon>
        <taxon>Chryseobacterium</taxon>
    </lineage>
</organism>
<accession>A0ABV7XQU1</accession>
<sequence length="185" mass="19571">MKRLLLLIGMAGCHFFSAQVGVGTVSPNLKSVLDVNASNKGMMFPKINLVTRNAMTMGAPESSMWIMNTDTKIANFWNGTQWRNFLSVKPAVFTMDCTSIVSSNYLTVNKPATGFIQVVLTVSEPGAVSLQTNTINGVRFIGAQGVSSGSVVFTLDAVGTPTASGDVNFTLVGGGATCTIPVRIR</sequence>
<keyword evidence="1" id="KW-0732">Signal</keyword>
<evidence type="ECO:0000313" key="3">
    <source>
        <dbReference type="Proteomes" id="UP001595735"/>
    </source>
</evidence>
<proteinExistence type="predicted"/>